<accession>A0A840NQ99</accession>
<evidence type="ECO:0000256" key="1">
    <source>
        <dbReference type="ARBA" id="ARBA00006484"/>
    </source>
</evidence>
<keyword evidence="5" id="KW-1185">Reference proteome</keyword>
<organism evidence="4 5">
    <name type="scientific">Saccharopolyspora gloriosae</name>
    <dbReference type="NCBI Taxonomy" id="455344"/>
    <lineage>
        <taxon>Bacteria</taxon>
        <taxon>Bacillati</taxon>
        <taxon>Actinomycetota</taxon>
        <taxon>Actinomycetes</taxon>
        <taxon>Pseudonocardiales</taxon>
        <taxon>Pseudonocardiaceae</taxon>
        <taxon>Saccharopolyspora</taxon>
    </lineage>
</organism>
<dbReference type="PANTHER" id="PTHR24320">
    <property type="entry name" value="RETINOL DEHYDROGENASE"/>
    <property type="match status" value="1"/>
</dbReference>
<dbReference type="PRINTS" id="PR00081">
    <property type="entry name" value="GDHRDH"/>
</dbReference>
<sequence length="313" mass="33009">MSLITTPFGSSTTADEVAAGHDLTGKRAVVTGAASGIGVETARALARAGAEVTIGVRDLAAGRAAADDIGATTGAEVRVAELDLLDLNGVRRFAAEWRGPLHLLINNAGVMAVPELRRTPEGWEQQFATNHLGHFELATGLHAALAEAGGARIVAVSSSGHHASPVVFDDLHYERRPYDPWSAYGQSKSANALFAVEATRRWSGDGIHANSLMPGGIMTALQRHIPAETRAEWSRAPMLKTPQQGAATSLVAALAPEFAEIGGKYLEDCAESPVIADDAETTPVSGGVRRWALDPEAAERLWEVSRRLLDDAA</sequence>
<name>A0A840NQ99_9PSEU</name>
<dbReference type="InterPro" id="IPR002347">
    <property type="entry name" value="SDR_fam"/>
</dbReference>
<proteinExistence type="inferred from homology"/>
<dbReference type="GO" id="GO:0016491">
    <property type="term" value="F:oxidoreductase activity"/>
    <property type="evidence" value="ECO:0007669"/>
    <property type="project" value="UniProtKB-KW"/>
</dbReference>
<evidence type="ECO:0000313" key="4">
    <source>
        <dbReference type="EMBL" id="MBB5071302.1"/>
    </source>
</evidence>
<evidence type="ECO:0000256" key="2">
    <source>
        <dbReference type="ARBA" id="ARBA00023002"/>
    </source>
</evidence>
<dbReference type="InterPro" id="IPR036291">
    <property type="entry name" value="NAD(P)-bd_dom_sf"/>
</dbReference>
<keyword evidence="2" id="KW-0560">Oxidoreductase</keyword>
<dbReference type="CDD" id="cd05327">
    <property type="entry name" value="retinol-DH_like_SDR_c_like"/>
    <property type="match status" value="1"/>
</dbReference>
<dbReference type="PANTHER" id="PTHR24320:SF272">
    <property type="entry name" value="NAD(P)-BINDING ROSSMANN-FOLD SUPERFAMILY PROTEIN"/>
    <property type="match status" value="1"/>
</dbReference>
<comment type="caution">
    <text evidence="4">The sequence shown here is derived from an EMBL/GenBank/DDBJ whole genome shotgun (WGS) entry which is preliminary data.</text>
</comment>
<dbReference type="FunFam" id="3.40.50.720:FF:000594">
    <property type="entry name" value="Short-chain oxidoreductase"/>
    <property type="match status" value="1"/>
</dbReference>
<protein>
    <recommendedName>
        <fullName evidence="3">Probable oxidoreductase</fullName>
    </recommendedName>
</protein>
<comment type="similarity">
    <text evidence="1">Belongs to the short-chain dehydrogenases/reductases (SDR) family.</text>
</comment>
<reference evidence="4 5" key="1">
    <citation type="submission" date="2020-08" db="EMBL/GenBank/DDBJ databases">
        <title>Sequencing the genomes of 1000 actinobacteria strains.</title>
        <authorList>
            <person name="Klenk H.-P."/>
        </authorList>
    </citation>
    <scope>NUCLEOTIDE SEQUENCE [LARGE SCALE GENOMIC DNA]</scope>
    <source>
        <strain evidence="4 5">DSM 45582</strain>
    </source>
</reference>
<evidence type="ECO:0000313" key="5">
    <source>
        <dbReference type="Proteomes" id="UP000580474"/>
    </source>
</evidence>
<dbReference type="EMBL" id="JACHIV010000001">
    <property type="protein sequence ID" value="MBB5071302.1"/>
    <property type="molecule type" value="Genomic_DNA"/>
</dbReference>
<dbReference type="Proteomes" id="UP000580474">
    <property type="component" value="Unassembled WGS sequence"/>
</dbReference>
<gene>
    <name evidence="4" type="ORF">BJ969_004390</name>
</gene>
<dbReference type="AlphaFoldDB" id="A0A840NQ99"/>
<evidence type="ECO:0000256" key="3">
    <source>
        <dbReference type="ARBA" id="ARBA00071493"/>
    </source>
</evidence>
<dbReference type="RefSeq" id="WP_184481543.1">
    <property type="nucleotide sequence ID" value="NZ_JACHIV010000001.1"/>
</dbReference>
<dbReference type="Pfam" id="PF00106">
    <property type="entry name" value="adh_short"/>
    <property type="match status" value="1"/>
</dbReference>
<dbReference type="Gene3D" id="3.40.50.720">
    <property type="entry name" value="NAD(P)-binding Rossmann-like Domain"/>
    <property type="match status" value="1"/>
</dbReference>
<dbReference type="SUPFAM" id="SSF51735">
    <property type="entry name" value="NAD(P)-binding Rossmann-fold domains"/>
    <property type="match status" value="1"/>
</dbReference>